<reference evidence="7" key="1">
    <citation type="journal article" date="2019" name="Int. J. Syst. Evol. Microbiol.">
        <title>The Global Catalogue of Microorganisms (GCM) 10K type strain sequencing project: providing services to taxonomists for standard genome sequencing and annotation.</title>
        <authorList>
            <consortium name="The Broad Institute Genomics Platform"/>
            <consortium name="The Broad Institute Genome Sequencing Center for Infectious Disease"/>
            <person name="Wu L."/>
            <person name="Ma J."/>
        </authorList>
    </citation>
    <scope>NUCLEOTIDE SEQUENCE [LARGE SCALE GENOMIC DNA]</scope>
    <source>
        <strain evidence="7">JCM 15974</strain>
    </source>
</reference>
<evidence type="ECO:0000313" key="7">
    <source>
        <dbReference type="Proteomes" id="UP001501758"/>
    </source>
</evidence>
<dbReference type="InterPro" id="IPR001608">
    <property type="entry name" value="Ala_racemase_N"/>
</dbReference>
<dbReference type="Pfam" id="PF01168">
    <property type="entry name" value="Ala_racemase_N"/>
    <property type="match status" value="1"/>
</dbReference>
<protein>
    <recommendedName>
        <fullName evidence="4">Alanine racemase</fullName>
        <ecNumber evidence="4">5.1.1.1</ecNumber>
    </recommendedName>
</protein>
<dbReference type="PANTHER" id="PTHR30511:SF0">
    <property type="entry name" value="ALANINE RACEMASE, CATABOLIC-RELATED"/>
    <property type="match status" value="1"/>
</dbReference>
<dbReference type="SMART" id="SM01005">
    <property type="entry name" value="Ala_racemase_C"/>
    <property type="match status" value="1"/>
</dbReference>
<dbReference type="Gene3D" id="3.20.20.10">
    <property type="entry name" value="Alanine racemase"/>
    <property type="match status" value="1"/>
</dbReference>
<dbReference type="EC" id="5.1.1.1" evidence="4"/>
<dbReference type="SUPFAM" id="SSF50621">
    <property type="entry name" value="Alanine racemase C-terminal domain-like"/>
    <property type="match status" value="1"/>
</dbReference>
<dbReference type="CDD" id="cd00430">
    <property type="entry name" value="PLPDE_III_AR"/>
    <property type="match status" value="1"/>
</dbReference>
<evidence type="ECO:0000256" key="1">
    <source>
        <dbReference type="ARBA" id="ARBA00001933"/>
    </source>
</evidence>
<dbReference type="Gene3D" id="2.40.37.10">
    <property type="entry name" value="Lyase, Ornithine Decarboxylase, Chain A, domain 1"/>
    <property type="match status" value="1"/>
</dbReference>
<dbReference type="InterPro" id="IPR029066">
    <property type="entry name" value="PLP-binding_barrel"/>
</dbReference>
<sequence length="370" mass="41082">MNKVKETVLEINLVHLTHNYNYLKSKLQPEVKLLAVVKAAGYGSDAVIIARHLEKIGVDYFAVAYVSEGIALREAGIKTPILVLHPQPVNFASAIKYNLEPNIYSARILKEFIKVAESENQKGYPVHLKFNTGLNRLGFWENDVDYIMDALEATESIKIQSILSHLAASEDHNEKEFTITQINSFKKTSSEIVKRLGYEPIVHQCNTSGILNYPEAHFTMVRTGIGLYGYGNEDIYDRHLKPVASLKSVISQIHTLEPGETLGYNRAYTSDGYTKTATIPLGHADGIGRHYGNKNGFFTVNGQKAFIVGNVCMDMIMIDITGIDCKEGDEVIIFDHTDTAASIAENAGTISYELLTAISPRVKRVVIDNN</sequence>
<comment type="caution">
    <text evidence="6">The sequence shown here is derived from an EMBL/GenBank/DDBJ whole genome shotgun (WGS) entry which is preliminary data.</text>
</comment>
<keyword evidence="2 4" id="KW-0663">Pyridoxal phosphate</keyword>
<dbReference type="RefSeq" id="WP_343910253.1">
    <property type="nucleotide sequence ID" value="NZ_BAAAGE010000001.1"/>
</dbReference>
<dbReference type="Pfam" id="PF00842">
    <property type="entry name" value="Ala_racemase_C"/>
    <property type="match status" value="1"/>
</dbReference>
<feature type="binding site" evidence="4">
    <location>
        <position position="313"/>
    </location>
    <ligand>
        <name>substrate</name>
    </ligand>
</feature>
<comment type="similarity">
    <text evidence="4">Belongs to the alanine racemase family.</text>
</comment>
<proteinExistence type="inferred from homology"/>
<dbReference type="NCBIfam" id="TIGR00492">
    <property type="entry name" value="alr"/>
    <property type="match status" value="1"/>
</dbReference>
<evidence type="ECO:0000313" key="6">
    <source>
        <dbReference type="EMBL" id="GAA0713516.1"/>
    </source>
</evidence>
<dbReference type="InterPro" id="IPR009006">
    <property type="entry name" value="Ala_racemase/Decarboxylase_C"/>
</dbReference>
<feature type="modified residue" description="N6-(pyridoxal phosphate)lysine" evidence="4">
    <location>
        <position position="38"/>
    </location>
</feature>
<dbReference type="PRINTS" id="PR00992">
    <property type="entry name" value="ALARACEMASE"/>
</dbReference>
<feature type="active site" description="Proton acceptor; specific for D-alanine" evidence="4">
    <location>
        <position position="38"/>
    </location>
</feature>
<evidence type="ECO:0000259" key="5">
    <source>
        <dbReference type="SMART" id="SM01005"/>
    </source>
</evidence>
<evidence type="ECO:0000256" key="2">
    <source>
        <dbReference type="ARBA" id="ARBA00022898"/>
    </source>
</evidence>
<dbReference type="EMBL" id="BAAAGE010000001">
    <property type="protein sequence ID" value="GAA0713516.1"/>
    <property type="molecule type" value="Genomic_DNA"/>
</dbReference>
<evidence type="ECO:0000256" key="3">
    <source>
        <dbReference type="ARBA" id="ARBA00023235"/>
    </source>
</evidence>
<comment type="pathway">
    <text evidence="4">Amino-acid biosynthesis; D-alanine biosynthesis; D-alanine from L-alanine: step 1/1.</text>
</comment>
<comment type="function">
    <text evidence="4">Catalyzes the interconversion of L-alanine and D-alanine. May also act on other amino acids.</text>
</comment>
<dbReference type="InterPro" id="IPR000821">
    <property type="entry name" value="Ala_racemase"/>
</dbReference>
<feature type="active site" description="Proton acceptor; specific for L-alanine" evidence="4">
    <location>
        <position position="264"/>
    </location>
</feature>
<dbReference type="PANTHER" id="PTHR30511">
    <property type="entry name" value="ALANINE RACEMASE"/>
    <property type="match status" value="1"/>
</dbReference>
<comment type="catalytic activity">
    <reaction evidence="4">
        <text>L-alanine = D-alanine</text>
        <dbReference type="Rhea" id="RHEA:20249"/>
        <dbReference type="ChEBI" id="CHEBI:57416"/>
        <dbReference type="ChEBI" id="CHEBI:57972"/>
        <dbReference type="EC" id="5.1.1.1"/>
    </reaction>
</comment>
<gene>
    <name evidence="6" type="ORF">GCM10009430_05380</name>
</gene>
<dbReference type="Proteomes" id="UP001501758">
    <property type="component" value="Unassembled WGS sequence"/>
</dbReference>
<comment type="cofactor">
    <cofactor evidence="1 4">
        <name>pyridoxal 5'-phosphate</name>
        <dbReference type="ChEBI" id="CHEBI:597326"/>
    </cofactor>
</comment>
<feature type="domain" description="Alanine racemase C-terminal" evidence="5">
    <location>
        <begin position="243"/>
        <end position="367"/>
    </location>
</feature>
<name>A0ABN1IHB0_9FLAO</name>
<organism evidence="6 7">
    <name type="scientific">Aquimarina litoralis</name>
    <dbReference type="NCBI Taxonomy" id="584605"/>
    <lineage>
        <taxon>Bacteria</taxon>
        <taxon>Pseudomonadati</taxon>
        <taxon>Bacteroidota</taxon>
        <taxon>Flavobacteriia</taxon>
        <taxon>Flavobacteriales</taxon>
        <taxon>Flavobacteriaceae</taxon>
        <taxon>Aquimarina</taxon>
    </lineage>
</organism>
<dbReference type="HAMAP" id="MF_01201">
    <property type="entry name" value="Ala_racemase"/>
    <property type="match status" value="1"/>
</dbReference>
<evidence type="ECO:0000256" key="4">
    <source>
        <dbReference type="HAMAP-Rule" id="MF_01201"/>
    </source>
</evidence>
<dbReference type="InterPro" id="IPR011079">
    <property type="entry name" value="Ala_racemase_C"/>
</dbReference>
<feature type="binding site" evidence="4">
    <location>
        <position position="136"/>
    </location>
    <ligand>
        <name>substrate</name>
    </ligand>
</feature>
<dbReference type="SUPFAM" id="SSF51419">
    <property type="entry name" value="PLP-binding barrel"/>
    <property type="match status" value="1"/>
</dbReference>
<accession>A0ABN1IHB0</accession>
<keyword evidence="7" id="KW-1185">Reference proteome</keyword>
<keyword evidence="3 4" id="KW-0413">Isomerase</keyword>